<proteinExistence type="predicted"/>
<reference evidence="1" key="2">
    <citation type="submission" date="2020-07" db="EMBL/GenBank/DDBJ databases">
        <authorList>
            <person name="Vera ALvarez R."/>
            <person name="Arias-Moreno D.M."/>
            <person name="Jimenez-Jacinto V."/>
            <person name="Jimenez-Bremont J.F."/>
            <person name="Swaminathan K."/>
            <person name="Moose S.P."/>
            <person name="Guerrero-Gonzalez M.L."/>
            <person name="Marino-Ramirez L."/>
            <person name="Landsman D."/>
            <person name="Rodriguez-Kessler M."/>
            <person name="Delgado-Sanchez P."/>
        </authorList>
    </citation>
    <scope>NUCLEOTIDE SEQUENCE</scope>
    <source>
        <tissue evidence="1">Cladode</tissue>
    </source>
</reference>
<protein>
    <submittedName>
        <fullName evidence="1">Uncharacterized protein</fullName>
    </submittedName>
</protein>
<reference evidence="1" key="1">
    <citation type="journal article" date="2013" name="J. Plant Res.">
        <title>Effect of fungi and light on seed germination of three Opuntia species from semiarid lands of central Mexico.</title>
        <authorList>
            <person name="Delgado-Sanchez P."/>
            <person name="Jimenez-Bremont J.F."/>
            <person name="Guerrero-Gonzalez Mde L."/>
            <person name="Flores J."/>
        </authorList>
    </citation>
    <scope>NUCLEOTIDE SEQUENCE</scope>
    <source>
        <tissue evidence="1">Cladode</tissue>
    </source>
</reference>
<name>A0A7C8YLS9_OPUST</name>
<dbReference type="AlphaFoldDB" id="A0A7C8YLS9"/>
<dbReference type="EMBL" id="GISG01032725">
    <property type="protein sequence ID" value="MBA4621030.1"/>
    <property type="molecule type" value="Transcribed_RNA"/>
</dbReference>
<organism evidence="1">
    <name type="scientific">Opuntia streptacantha</name>
    <name type="common">Prickly pear cactus</name>
    <name type="synonym">Opuntia cardona</name>
    <dbReference type="NCBI Taxonomy" id="393608"/>
    <lineage>
        <taxon>Eukaryota</taxon>
        <taxon>Viridiplantae</taxon>
        <taxon>Streptophyta</taxon>
        <taxon>Embryophyta</taxon>
        <taxon>Tracheophyta</taxon>
        <taxon>Spermatophyta</taxon>
        <taxon>Magnoliopsida</taxon>
        <taxon>eudicotyledons</taxon>
        <taxon>Gunneridae</taxon>
        <taxon>Pentapetalae</taxon>
        <taxon>Caryophyllales</taxon>
        <taxon>Cactineae</taxon>
        <taxon>Cactaceae</taxon>
        <taxon>Opuntioideae</taxon>
        <taxon>Opuntia</taxon>
    </lineage>
</organism>
<sequence>MYSSHEYDHGGKVGFVKCGPLLSSKLALGQRLCVEPYGVQGTSLSPSRTLSCPLSTSFLRAWLVSQCSLPVVSRLPFQLDATNRLSHSQRFLLCLQLLFPVQEAERP</sequence>
<accession>A0A7C8YLS9</accession>
<evidence type="ECO:0000313" key="1">
    <source>
        <dbReference type="EMBL" id="MBA4621030.1"/>
    </source>
</evidence>